<proteinExistence type="predicted"/>
<sequence>MTRCGATLDDLPDDLLLEILDYFGEQKNLPPPFRILFVLSRVNRRLRNFATPLLLRSVVVPRYSNFRKFIRCFRGQAEGRALWIRSIQIGNLDEKYWVHKRRIADPYRNIVAQGFPFVDLRSFTCWRAVANSNHLAFLRKAPHLTELRVAWSSFASFPSPEHWRELETLRLRIYGVHKTIGAPPPPLPTTFRFLTTLAIHDSVSGSWWASQIENVRFPNLRVLGLYRTACLSTSVYRFIHRHPTLLEVNVSFRYSANLRFDALVKLMEGTGTWRPNVSKAYVFGTGWATSAPKMDAVFDDPEFPSSLDIPEDTTETLIYFHAFAFARSPLRPESVQWDSPFGSAEPRYVVTALALPINDQDCFSPEPEEPLLIQDFFTMANRFPFMEELRLAHEAPHYDESIDSIMDAIGSRLSDWTNLRKLTLSWSVYDSWEDDPFAIRPYIFSSILDDTAPPMLPRIDDSYDSDMEDGEENPRAAMEDAMTLSYLREKRADHVDATERALRHQLGEDLDLEAHAEDPSFLVRVWEARHSNFMAKLVRSVAEQCPTLEELEWYPTPPHESIRASRWVWRIHRDASRKVRLTTGGLTCCMSGDKGAWPLRIMVGQELAYANAIDSTSQY</sequence>
<dbReference type="AlphaFoldDB" id="A0A8E2J4M1"/>
<evidence type="ECO:0000313" key="2">
    <source>
        <dbReference type="Proteomes" id="UP000250043"/>
    </source>
</evidence>
<dbReference type="EMBL" id="KV722341">
    <property type="protein sequence ID" value="OCH94667.1"/>
    <property type="molecule type" value="Genomic_DNA"/>
</dbReference>
<dbReference type="SUPFAM" id="SSF52047">
    <property type="entry name" value="RNI-like"/>
    <property type="match status" value="1"/>
</dbReference>
<protein>
    <recommendedName>
        <fullName evidence="3">F-box domain-containing protein</fullName>
    </recommendedName>
</protein>
<accession>A0A8E2J4M1</accession>
<evidence type="ECO:0008006" key="3">
    <source>
        <dbReference type="Google" id="ProtNLM"/>
    </source>
</evidence>
<dbReference type="Proteomes" id="UP000250043">
    <property type="component" value="Unassembled WGS sequence"/>
</dbReference>
<reference evidence="1 2" key="1">
    <citation type="submission" date="2016-07" db="EMBL/GenBank/DDBJ databases">
        <title>Draft genome of the white-rot fungus Obba rivulosa 3A-2.</title>
        <authorList>
            <consortium name="DOE Joint Genome Institute"/>
            <person name="Miettinen O."/>
            <person name="Riley R."/>
            <person name="Acob R."/>
            <person name="Barry K."/>
            <person name="Cullen D."/>
            <person name="De Vries R."/>
            <person name="Hainaut M."/>
            <person name="Hatakka A."/>
            <person name="Henrissat B."/>
            <person name="Hilden K."/>
            <person name="Kuo R."/>
            <person name="Labutti K."/>
            <person name="Lipzen A."/>
            <person name="Makela M.R."/>
            <person name="Sandor L."/>
            <person name="Spatafora J.W."/>
            <person name="Grigoriev I.V."/>
            <person name="Hibbett D.S."/>
        </authorList>
    </citation>
    <scope>NUCLEOTIDE SEQUENCE [LARGE SCALE GENOMIC DNA]</scope>
    <source>
        <strain evidence="1 2">3A-2</strain>
    </source>
</reference>
<organism evidence="1 2">
    <name type="scientific">Obba rivulosa</name>
    <dbReference type="NCBI Taxonomy" id="1052685"/>
    <lineage>
        <taxon>Eukaryota</taxon>
        <taxon>Fungi</taxon>
        <taxon>Dikarya</taxon>
        <taxon>Basidiomycota</taxon>
        <taxon>Agaricomycotina</taxon>
        <taxon>Agaricomycetes</taxon>
        <taxon>Polyporales</taxon>
        <taxon>Gelatoporiaceae</taxon>
        <taxon>Obba</taxon>
    </lineage>
</organism>
<dbReference type="OrthoDB" id="2780168at2759"/>
<keyword evidence="2" id="KW-1185">Reference proteome</keyword>
<name>A0A8E2J4M1_9APHY</name>
<gene>
    <name evidence="1" type="ORF">OBBRIDRAFT_884465</name>
</gene>
<evidence type="ECO:0000313" key="1">
    <source>
        <dbReference type="EMBL" id="OCH94667.1"/>
    </source>
</evidence>